<gene>
    <name evidence="3" type="ORF">TI39_contig258g00002</name>
</gene>
<organism evidence="3 4">
    <name type="scientific">Zymoseptoria brevis</name>
    <dbReference type="NCBI Taxonomy" id="1047168"/>
    <lineage>
        <taxon>Eukaryota</taxon>
        <taxon>Fungi</taxon>
        <taxon>Dikarya</taxon>
        <taxon>Ascomycota</taxon>
        <taxon>Pezizomycotina</taxon>
        <taxon>Dothideomycetes</taxon>
        <taxon>Dothideomycetidae</taxon>
        <taxon>Mycosphaerellales</taxon>
        <taxon>Mycosphaerellaceae</taxon>
        <taxon>Zymoseptoria</taxon>
    </lineage>
</organism>
<dbReference type="GO" id="GO:0070290">
    <property type="term" value="F:N-acylphosphatidylethanolamine-specific phospholipase D activity"/>
    <property type="evidence" value="ECO:0007669"/>
    <property type="project" value="InterPro"/>
</dbReference>
<protein>
    <submittedName>
        <fullName evidence="3">Zn-dependent hydrolase/oxidoreductase family protein</fullName>
    </submittedName>
</protein>
<dbReference type="GO" id="GO:0070292">
    <property type="term" value="P:N-acylphosphatidylethanolamine metabolic process"/>
    <property type="evidence" value="ECO:0007669"/>
    <property type="project" value="TreeGrafter"/>
</dbReference>
<dbReference type="GO" id="GO:0070291">
    <property type="term" value="P:N-acylethanolamine metabolic process"/>
    <property type="evidence" value="ECO:0007669"/>
    <property type="project" value="TreeGrafter"/>
</dbReference>
<dbReference type="EMBL" id="LAFY01000250">
    <property type="protein sequence ID" value="KJY02105.1"/>
    <property type="molecule type" value="Genomic_DNA"/>
</dbReference>
<evidence type="ECO:0000256" key="1">
    <source>
        <dbReference type="PIRSR" id="PIRSR038896-50"/>
    </source>
</evidence>
<dbReference type="AlphaFoldDB" id="A0A0F4GXE5"/>
<dbReference type="Gene3D" id="3.60.15.10">
    <property type="entry name" value="Ribonuclease Z/Hydroxyacylglutathione hydrolase-like"/>
    <property type="match status" value="1"/>
</dbReference>
<feature type="domain" description="Metallo-beta-lactamase" evidence="2">
    <location>
        <begin position="337"/>
        <end position="389"/>
    </location>
</feature>
<dbReference type="SUPFAM" id="SSF56281">
    <property type="entry name" value="Metallo-hydrolase/oxidoreductase"/>
    <property type="match status" value="1"/>
</dbReference>
<feature type="binding site" evidence="1">
    <location>
        <position position="197"/>
    </location>
    <ligand>
        <name>an N-acyl-1,2-diacyl-sn-glycero-3-phosphoethanolamine</name>
        <dbReference type="ChEBI" id="CHEBI:62537"/>
    </ligand>
</feature>
<evidence type="ECO:0000313" key="3">
    <source>
        <dbReference type="EMBL" id="KJY02105.1"/>
    </source>
</evidence>
<dbReference type="InterPro" id="IPR001279">
    <property type="entry name" value="Metallo-B-lactamas"/>
</dbReference>
<evidence type="ECO:0000313" key="4">
    <source>
        <dbReference type="Proteomes" id="UP000033647"/>
    </source>
</evidence>
<keyword evidence="4" id="KW-1185">Reference proteome</keyword>
<dbReference type="Proteomes" id="UP000033647">
    <property type="component" value="Unassembled WGS sequence"/>
</dbReference>
<dbReference type="PIRSF" id="PIRSF038896">
    <property type="entry name" value="NAPE-PLD"/>
    <property type="match status" value="1"/>
</dbReference>
<dbReference type="InterPro" id="IPR024884">
    <property type="entry name" value="NAPE-PLD"/>
</dbReference>
<dbReference type="PANTHER" id="PTHR15032:SF4">
    <property type="entry name" value="N-ACYL-PHOSPHATIDYLETHANOLAMINE-HYDROLYZING PHOSPHOLIPASE D"/>
    <property type="match status" value="1"/>
</dbReference>
<name>A0A0F4GXE5_9PEZI</name>
<keyword evidence="3" id="KW-0378">Hydrolase</keyword>
<feature type="binding site" evidence="1">
    <location>
        <position position="366"/>
    </location>
    <ligand>
        <name>an N-acyl-1,2-diacyl-sn-glycero-3-phosphoethanolamine</name>
        <dbReference type="ChEBI" id="CHEBI:62537"/>
    </ligand>
</feature>
<accession>A0A0F4GXE5</accession>
<sequence>MLPVLRRSAPPLALLHRAARATTISAYGMSTKTSSRMSSATTHANVSTPDYKLPCPDDVKQLSHHKQRNQSFHNPWPSFVDPGGPAIMYKIMKRNLLGQANKPDTTNPAIEVLKPTFRAQSATIEEHSTVRATWLGHASYLLEFPSTSSNLTVIFDPVYTKRCSPLTFAGPARYTSAPCQPADLPSIDVVVISHNHYDHMSYPDLTAIYAANPNAHFFMPLNLKKWFLTNGIGKASTITEMDWWQSADFTLPGSSSPTATFSCLPAQHATARTGPDRNATLWCGWSITTPQTQPNPKSVYFVGDTGYRSIPEKLDTDRAFDQHNPALKELPVCPAFAQIGKLRGPFDLALIPIGAYAPRWLFSGLHGDPYDAVAICEDVKAKKALAMHWGTWVLTEEDVTEPRELLKEAVKEKGFEEGRFVSMAIGESLEF</sequence>
<dbReference type="PANTHER" id="PTHR15032">
    <property type="entry name" value="N-ACYL-PHOSPHATIDYLETHANOLAMINE-HYDROLYZING PHOSPHOLIPASE D"/>
    <property type="match status" value="1"/>
</dbReference>
<dbReference type="STRING" id="1047168.A0A0F4GXE5"/>
<dbReference type="OrthoDB" id="332863at2759"/>
<dbReference type="InterPro" id="IPR036866">
    <property type="entry name" value="RibonucZ/Hydroxyglut_hydro"/>
</dbReference>
<evidence type="ECO:0000259" key="2">
    <source>
        <dbReference type="Pfam" id="PF12706"/>
    </source>
</evidence>
<dbReference type="GO" id="GO:0005737">
    <property type="term" value="C:cytoplasm"/>
    <property type="evidence" value="ECO:0007669"/>
    <property type="project" value="TreeGrafter"/>
</dbReference>
<proteinExistence type="predicted"/>
<dbReference type="GO" id="GO:0008270">
    <property type="term" value="F:zinc ion binding"/>
    <property type="evidence" value="ECO:0007669"/>
    <property type="project" value="InterPro"/>
</dbReference>
<dbReference type="Pfam" id="PF12706">
    <property type="entry name" value="Lactamase_B_2"/>
    <property type="match status" value="2"/>
</dbReference>
<feature type="domain" description="Metallo-beta-lactamase" evidence="2">
    <location>
        <begin position="153"/>
        <end position="309"/>
    </location>
</feature>
<comment type="caution">
    <text evidence="3">The sequence shown here is derived from an EMBL/GenBank/DDBJ whole genome shotgun (WGS) entry which is preliminary data.</text>
</comment>
<reference evidence="3 4" key="1">
    <citation type="submission" date="2015-03" db="EMBL/GenBank/DDBJ databases">
        <title>RNA-seq based gene annotation and comparative genomics of four Zymoseptoria species reveal species-specific pathogenicity related genes and transposable element activity.</title>
        <authorList>
            <person name="Grandaubert J."/>
            <person name="Bhattacharyya A."/>
            <person name="Stukenbrock E.H."/>
        </authorList>
    </citation>
    <scope>NUCLEOTIDE SEQUENCE [LARGE SCALE GENOMIC DNA]</scope>
    <source>
        <strain evidence="3 4">Zb18110</strain>
    </source>
</reference>